<dbReference type="SMART" id="SM00108">
    <property type="entry name" value="B_lectin"/>
    <property type="match status" value="1"/>
</dbReference>
<protein>
    <recommendedName>
        <fullName evidence="3">Bulb-type lectin domain-containing protein</fullName>
    </recommendedName>
</protein>
<evidence type="ECO:0000313" key="5">
    <source>
        <dbReference type="Proteomes" id="UP001419268"/>
    </source>
</evidence>
<organism evidence="4 5">
    <name type="scientific">Stephania cephalantha</name>
    <dbReference type="NCBI Taxonomy" id="152367"/>
    <lineage>
        <taxon>Eukaryota</taxon>
        <taxon>Viridiplantae</taxon>
        <taxon>Streptophyta</taxon>
        <taxon>Embryophyta</taxon>
        <taxon>Tracheophyta</taxon>
        <taxon>Spermatophyta</taxon>
        <taxon>Magnoliopsida</taxon>
        <taxon>Ranunculales</taxon>
        <taxon>Menispermaceae</taxon>
        <taxon>Menispermoideae</taxon>
        <taxon>Cissampelideae</taxon>
        <taxon>Stephania</taxon>
    </lineage>
</organism>
<feature type="chain" id="PRO_5042857222" description="Bulb-type lectin domain-containing protein" evidence="2">
    <location>
        <begin position="30"/>
        <end position="441"/>
    </location>
</feature>
<dbReference type="InterPro" id="IPR051343">
    <property type="entry name" value="G-type_lectin_kinases/EP1-like"/>
</dbReference>
<feature type="domain" description="Bulb-type lectin" evidence="3">
    <location>
        <begin position="33"/>
        <end position="153"/>
    </location>
</feature>
<proteinExistence type="predicted"/>
<dbReference type="Pfam" id="PF01453">
    <property type="entry name" value="B_lectin"/>
    <property type="match status" value="1"/>
</dbReference>
<dbReference type="EMBL" id="JBBNAG010000011">
    <property type="protein sequence ID" value="KAK9095488.1"/>
    <property type="molecule type" value="Genomic_DNA"/>
</dbReference>
<dbReference type="Proteomes" id="UP001419268">
    <property type="component" value="Unassembled WGS sequence"/>
</dbReference>
<dbReference type="AlphaFoldDB" id="A0AAP0HNM5"/>
<name>A0AAP0HNM5_9MAGN</name>
<dbReference type="Gene3D" id="2.90.10.10">
    <property type="entry name" value="Bulb-type lectin domain"/>
    <property type="match status" value="2"/>
</dbReference>
<sequence>MHALFLQLLCLSILLLLLLLLPFSTPSQTLNIINLGSTLSTIDDNPYWTSPSGEFSFGFYPLSEGDHYLLALWFTNIPIKTIAWTANGDHPVHKGSRVELTTIGSVSLFNSTGEEIWKAEPLDGTRAASAAMLDNGNFVLLSTDSTIKWGTFDQPTDTILPTQIVNRGGKLFSRFNQVDYSSGRFELALQIDRNLVLNTIARPTKGTYSTYWESDTINNGYQLVFDQSGDLYLTLLNGSPFNFTEQQNTASTREFYQRATIDFDGVFRKYAYPKNPDKITQKWPQNWVVSWSVPSDICTSMPVQVGSGVCGFNSYCVVDDEEQRPNCECPPGYDYLYPNDRFRGCKAAFEPQRCEANDANSTMGFEMRAMVNTDWPLCDYEHFELVKEEWCSDTCLKDCFCAVSIFREGNCWLKKFPLSNGRMDTSVGGKAFVKVSNSSPS</sequence>
<dbReference type="PANTHER" id="PTHR47976:SF108">
    <property type="entry name" value="G-TYPE LECTIN S-RECEPTOR-LIKE SERINE_THREONINE-PROTEIN KINASE LECRK1"/>
    <property type="match status" value="1"/>
</dbReference>
<keyword evidence="1 2" id="KW-0732">Signal</keyword>
<evidence type="ECO:0000259" key="3">
    <source>
        <dbReference type="PROSITE" id="PS50927"/>
    </source>
</evidence>
<keyword evidence="5" id="KW-1185">Reference proteome</keyword>
<dbReference type="PROSITE" id="PS50927">
    <property type="entry name" value="BULB_LECTIN"/>
    <property type="match status" value="1"/>
</dbReference>
<dbReference type="InterPro" id="IPR036426">
    <property type="entry name" value="Bulb-type_lectin_dom_sf"/>
</dbReference>
<evidence type="ECO:0000313" key="4">
    <source>
        <dbReference type="EMBL" id="KAK9095488.1"/>
    </source>
</evidence>
<feature type="signal peptide" evidence="2">
    <location>
        <begin position="1"/>
        <end position="29"/>
    </location>
</feature>
<gene>
    <name evidence="4" type="ORF">Scep_026957</name>
</gene>
<dbReference type="PANTHER" id="PTHR47976">
    <property type="entry name" value="G-TYPE LECTIN S-RECEPTOR-LIKE SERINE/THREONINE-PROTEIN KINASE SD2-5"/>
    <property type="match status" value="1"/>
</dbReference>
<comment type="caution">
    <text evidence="4">The sequence shown here is derived from an EMBL/GenBank/DDBJ whole genome shotgun (WGS) entry which is preliminary data.</text>
</comment>
<dbReference type="SUPFAM" id="SSF51110">
    <property type="entry name" value="alpha-D-mannose-specific plant lectins"/>
    <property type="match status" value="1"/>
</dbReference>
<evidence type="ECO:0000256" key="2">
    <source>
        <dbReference type="SAM" id="SignalP"/>
    </source>
</evidence>
<reference evidence="4 5" key="1">
    <citation type="submission" date="2024-01" db="EMBL/GenBank/DDBJ databases">
        <title>Genome assemblies of Stephania.</title>
        <authorList>
            <person name="Yang L."/>
        </authorList>
    </citation>
    <scope>NUCLEOTIDE SEQUENCE [LARGE SCALE GENOMIC DNA]</scope>
    <source>
        <strain evidence="4">JXDWG</strain>
        <tissue evidence="4">Leaf</tissue>
    </source>
</reference>
<accession>A0AAP0HNM5</accession>
<evidence type="ECO:0000256" key="1">
    <source>
        <dbReference type="ARBA" id="ARBA00022729"/>
    </source>
</evidence>
<dbReference type="InterPro" id="IPR001480">
    <property type="entry name" value="Bulb-type_lectin_dom"/>
</dbReference>
<dbReference type="FunFam" id="2.90.10.10:FF:000013">
    <property type="entry name" value="G-type lectin S-receptor-like serine/threonine-protein kinase LECRK1"/>
    <property type="match status" value="1"/>
</dbReference>